<evidence type="ECO:0000256" key="1">
    <source>
        <dbReference type="SAM" id="MobiDB-lite"/>
    </source>
</evidence>
<organism evidence="2 3">
    <name type="scientific">Dovyalis caffra</name>
    <dbReference type="NCBI Taxonomy" id="77055"/>
    <lineage>
        <taxon>Eukaryota</taxon>
        <taxon>Viridiplantae</taxon>
        <taxon>Streptophyta</taxon>
        <taxon>Embryophyta</taxon>
        <taxon>Tracheophyta</taxon>
        <taxon>Spermatophyta</taxon>
        <taxon>Magnoliopsida</taxon>
        <taxon>eudicotyledons</taxon>
        <taxon>Gunneridae</taxon>
        <taxon>Pentapetalae</taxon>
        <taxon>rosids</taxon>
        <taxon>fabids</taxon>
        <taxon>Malpighiales</taxon>
        <taxon>Salicaceae</taxon>
        <taxon>Flacourtieae</taxon>
        <taxon>Dovyalis</taxon>
    </lineage>
</organism>
<keyword evidence="3" id="KW-1185">Reference proteome</keyword>
<proteinExistence type="predicted"/>
<feature type="compositionally biased region" description="Polar residues" evidence="1">
    <location>
        <begin position="56"/>
        <end position="69"/>
    </location>
</feature>
<name>A0AAV1RJZ3_9ROSI</name>
<dbReference type="AlphaFoldDB" id="A0AAV1RJZ3"/>
<gene>
    <name evidence="2" type="ORF">DCAF_LOCUS11401</name>
</gene>
<protein>
    <submittedName>
        <fullName evidence="2">Uncharacterized protein</fullName>
    </submittedName>
</protein>
<reference evidence="2 3" key="1">
    <citation type="submission" date="2024-01" db="EMBL/GenBank/DDBJ databases">
        <authorList>
            <person name="Waweru B."/>
        </authorList>
    </citation>
    <scope>NUCLEOTIDE SEQUENCE [LARGE SCALE GENOMIC DNA]</scope>
</reference>
<dbReference type="EMBL" id="CAWUPB010000994">
    <property type="protein sequence ID" value="CAK7336393.1"/>
    <property type="molecule type" value="Genomic_DNA"/>
</dbReference>
<feature type="compositionally biased region" description="Basic residues" evidence="1">
    <location>
        <begin position="101"/>
        <end position="115"/>
    </location>
</feature>
<evidence type="ECO:0000313" key="2">
    <source>
        <dbReference type="EMBL" id="CAK7336393.1"/>
    </source>
</evidence>
<feature type="region of interest" description="Disordered" evidence="1">
    <location>
        <begin position="1"/>
        <end position="20"/>
    </location>
</feature>
<accession>A0AAV1RJZ3</accession>
<feature type="region of interest" description="Disordered" evidence="1">
    <location>
        <begin position="54"/>
        <end position="119"/>
    </location>
</feature>
<dbReference type="Proteomes" id="UP001314170">
    <property type="component" value="Unassembled WGS sequence"/>
</dbReference>
<comment type="caution">
    <text evidence="2">The sequence shown here is derived from an EMBL/GenBank/DDBJ whole genome shotgun (WGS) entry which is preliminary data.</text>
</comment>
<sequence length="150" mass="16121">MEGGGSRNNSTPTIDKTRVLDVKPLRSTSFVPAPPFGPYPSGFTLFYPFSAPLGSQAATPDLNQQTHTTPAAPLRSFRANSESNGDAFNGEAGSFYGSKGSAKRTPKSSLQKRPRKSQDLDFTLAVDENNFVAGACLSERDDGNREVVYI</sequence>
<evidence type="ECO:0000313" key="3">
    <source>
        <dbReference type="Proteomes" id="UP001314170"/>
    </source>
</evidence>